<evidence type="ECO:0000313" key="3">
    <source>
        <dbReference type="Proteomes" id="UP001301140"/>
    </source>
</evidence>
<name>A0AAP3XRG0_9PROT</name>
<protein>
    <submittedName>
        <fullName evidence="2">Uncharacterized protein</fullName>
    </submittedName>
</protein>
<dbReference type="AlphaFoldDB" id="A0AAP3XRG0"/>
<feature type="region of interest" description="Disordered" evidence="1">
    <location>
        <begin position="40"/>
        <end position="71"/>
    </location>
</feature>
<gene>
    <name evidence="2" type="ORF">PZ740_09535</name>
</gene>
<reference evidence="2 3" key="1">
    <citation type="submission" date="2023-03" db="EMBL/GenBank/DDBJ databases">
        <title>YIM 152171 draft genome.</title>
        <authorList>
            <person name="Yang Z."/>
        </authorList>
    </citation>
    <scope>NUCLEOTIDE SEQUENCE [LARGE SCALE GENOMIC DNA]</scope>
    <source>
        <strain evidence="2 3">YIM 152171</strain>
    </source>
</reference>
<dbReference type="RefSeq" id="WP_327789038.1">
    <property type="nucleotide sequence ID" value="NZ_JARGEQ010000091.1"/>
</dbReference>
<comment type="caution">
    <text evidence="2">The sequence shown here is derived from an EMBL/GenBank/DDBJ whole genome shotgun (WGS) entry which is preliminary data.</text>
</comment>
<keyword evidence="3" id="KW-1185">Reference proteome</keyword>
<sequence length="163" mass="18028">MDRQARLRVNLTEREYEIEGSEAFVERLAERLEAVMAELEAASADPAAPAASTEARPGERERERDGLGPFGEFIHHLPGAATEVDKMLAAGFYVQRQSHDDAFATGDASRKLSEHGVRLGNPSQCVKQSLLAKRLFMVQRGRYRISQTGRAHLRQLMGAVIPA</sequence>
<feature type="compositionally biased region" description="Low complexity" evidence="1">
    <location>
        <begin position="40"/>
        <end position="55"/>
    </location>
</feature>
<accession>A0AAP3XRG0</accession>
<evidence type="ECO:0000256" key="1">
    <source>
        <dbReference type="SAM" id="MobiDB-lite"/>
    </source>
</evidence>
<proteinExistence type="predicted"/>
<evidence type="ECO:0000313" key="2">
    <source>
        <dbReference type="EMBL" id="MDF1586623.1"/>
    </source>
</evidence>
<dbReference type="EMBL" id="JARGEQ010000091">
    <property type="protein sequence ID" value="MDF1586623.1"/>
    <property type="molecule type" value="Genomic_DNA"/>
</dbReference>
<organism evidence="2 3">
    <name type="scientific">Marinimicrococcus flavescens</name>
    <dbReference type="NCBI Taxonomy" id="3031815"/>
    <lineage>
        <taxon>Bacteria</taxon>
        <taxon>Pseudomonadati</taxon>
        <taxon>Pseudomonadota</taxon>
        <taxon>Alphaproteobacteria</taxon>
        <taxon>Geminicoccales</taxon>
        <taxon>Geminicoccaceae</taxon>
        <taxon>Marinimicrococcus</taxon>
    </lineage>
</organism>
<dbReference type="Proteomes" id="UP001301140">
    <property type="component" value="Unassembled WGS sequence"/>
</dbReference>
<feature type="compositionally biased region" description="Basic and acidic residues" evidence="1">
    <location>
        <begin position="56"/>
        <end position="66"/>
    </location>
</feature>